<evidence type="ECO:0000256" key="6">
    <source>
        <dbReference type="ARBA" id="ARBA00022723"/>
    </source>
</evidence>
<evidence type="ECO:0000256" key="10">
    <source>
        <dbReference type="ARBA" id="ARBA00023033"/>
    </source>
</evidence>
<comment type="subcellular location">
    <subcellularLocation>
        <location evidence="2">Membrane</location>
        <topology evidence="2">Single-pass membrane protein</topology>
    </subcellularLocation>
</comment>
<dbReference type="Gramene" id="rna-gnl|WGS:NBSK|LSAT_3X114961_mrna">
    <property type="protein sequence ID" value="cds-PLY71287.1"/>
    <property type="gene ID" value="gene-LSAT_3X114961"/>
</dbReference>
<dbReference type="AlphaFoldDB" id="A0A9R1XJW0"/>
<evidence type="ECO:0000256" key="3">
    <source>
        <dbReference type="ARBA" id="ARBA00010617"/>
    </source>
</evidence>
<dbReference type="FunFam" id="1.10.630.10:FF:000043">
    <property type="entry name" value="Cytochrome P450 99A2"/>
    <property type="match status" value="1"/>
</dbReference>
<dbReference type="GO" id="GO:0020037">
    <property type="term" value="F:heme binding"/>
    <property type="evidence" value="ECO:0007669"/>
    <property type="project" value="InterPro"/>
</dbReference>
<dbReference type="GO" id="GO:0004497">
    <property type="term" value="F:monooxygenase activity"/>
    <property type="evidence" value="ECO:0007669"/>
    <property type="project" value="UniProtKB-KW"/>
</dbReference>
<gene>
    <name evidence="15" type="ORF">LSAT_V11C300147470</name>
</gene>
<dbReference type="PROSITE" id="PS00086">
    <property type="entry name" value="CYTOCHROME_P450"/>
    <property type="match status" value="1"/>
</dbReference>
<dbReference type="InterPro" id="IPR017972">
    <property type="entry name" value="Cyt_P450_CS"/>
</dbReference>
<evidence type="ECO:0000256" key="14">
    <source>
        <dbReference type="SAM" id="SignalP"/>
    </source>
</evidence>
<comment type="cofactor">
    <cofactor evidence="1 12">
        <name>heme</name>
        <dbReference type="ChEBI" id="CHEBI:30413"/>
    </cofactor>
</comment>
<dbReference type="SUPFAM" id="SSF48264">
    <property type="entry name" value="Cytochrome P450"/>
    <property type="match status" value="1"/>
</dbReference>
<keyword evidence="14" id="KW-0732">Signal</keyword>
<reference evidence="15 16" key="1">
    <citation type="journal article" date="2017" name="Nat. Commun.">
        <title>Genome assembly with in vitro proximity ligation data and whole-genome triplication in lettuce.</title>
        <authorList>
            <person name="Reyes-Chin-Wo S."/>
            <person name="Wang Z."/>
            <person name="Yang X."/>
            <person name="Kozik A."/>
            <person name="Arikit S."/>
            <person name="Song C."/>
            <person name="Xia L."/>
            <person name="Froenicke L."/>
            <person name="Lavelle D.O."/>
            <person name="Truco M.J."/>
            <person name="Xia R."/>
            <person name="Zhu S."/>
            <person name="Xu C."/>
            <person name="Xu H."/>
            <person name="Xu X."/>
            <person name="Cox K."/>
            <person name="Korf I."/>
            <person name="Meyers B.C."/>
            <person name="Michelmore R.W."/>
        </authorList>
    </citation>
    <scope>NUCLEOTIDE SEQUENCE [LARGE SCALE GENOMIC DNA]</scope>
    <source>
        <strain evidence="16">cv. Salinas</strain>
        <tissue evidence="15">Seedlings</tissue>
    </source>
</reference>
<comment type="similarity">
    <text evidence="3 13">Belongs to the cytochrome P450 family.</text>
</comment>
<dbReference type="GO" id="GO:0016020">
    <property type="term" value="C:membrane"/>
    <property type="evidence" value="ECO:0007669"/>
    <property type="project" value="UniProtKB-SubCell"/>
</dbReference>
<evidence type="ECO:0000256" key="8">
    <source>
        <dbReference type="ARBA" id="ARBA00023002"/>
    </source>
</evidence>
<dbReference type="PANTHER" id="PTHR47955:SF13">
    <property type="entry name" value="CYTOCHROME P450"/>
    <property type="match status" value="1"/>
</dbReference>
<dbReference type="CDD" id="cd11072">
    <property type="entry name" value="CYP71-like"/>
    <property type="match status" value="1"/>
</dbReference>
<evidence type="ECO:0000256" key="11">
    <source>
        <dbReference type="ARBA" id="ARBA00023136"/>
    </source>
</evidence>
<dbReference type="InterPro" id="IPR036396">
    <property type="entry name" value="Cyt_P450_sf"/>
</dbReference>
<keyword evidence="7" id="KW-1133">Transmembrane helix</keyword>
<evidence type="ECO:0000256" key="5">
    <source>
        <dbReference type="ARBA" id="ARBA00022692"/>
    </source>
</evidence>
<comment type="caution">
    <text evidence="15">The sequence shown here is derived from an EMBL/GenBank/DDBJ whole genome shotgun (WGS) entry which is preliminary data.</text>
</comment>
<sequence>MQPLTIVSLIVASLLLFACWALSPKTLKNFPPGPPKLPIIGNIHQLKSSTPHRVLRSLAKKYGPIMYLQLGQVSTVVVSTPRLAREILKINDICFDDRPTSTASQIFFYNAQDIGWAPCGEYWRQMKKICRLELLSAKKIRSFSSIREEEVSNIIKVFESKAGTPVNFTEMTVEMVNNVICKATLGYSYKDQATLIELLLDVLKTLSAFNLASYYPRLQFLNVILGKKAKWLKMHKKLDGILEDVLKEHRARRRNNNHQEDLVDVLLRVKETGDMDFKLTDEHVKAVVLDMLAAGTDASSTTLEWAMAELMRNPRIMTRAQAEVRSVVKGDTITETDVQSLHYLKLIVKETLRLHAPTPLLVPRECRHDINVGGYDIPAKTKIIVSAWACGTDPDSWEDAESFIPERFENCPINYMGADFEFIPFGAGRRICPGITFGLSMVEYPLANFLYHFDWMLPNGLQPHELDITEITGISTSLKHHLKIVPIPKVLSKVR</sequence>
<name>A0A9R1XJW0_LACSA</name>
<keyword evidence="4 12" id="KW-0349">Heme</keyword>
<keyword evidence="16" id="KW-1185">Reference proteome</keyword>
<keyword evidence="5" id="KW-0812">Transmembrane</keyword>
<dbReference type="GO" id="GO:0016705">
    <property type="term" value="F:oxidoreductase activity, acting on paired donors, with incorporation or reduction of molecular oxygen"/>
    <property type="evidence" value="ECO:0007669"/>
    <property type="project" value="InterPro"/>
</dbReference>
<keyword evidence="11" id="KW-0472">Membrane</keyword>
<feature type="chain" id="PRO_5040500084" description="Costunolide synthase" evidence="14">
    <location>
        <begin position="22"/>
        <end position="495"/>
    </location>
</feature>
<proteinExistence type="inferred from homology"/>
<protein>
    <recommendedName>
        <fullName evidence="17">Costunolide synthase</fullName>
    </recommendedName>
</protein>
<keyword evidence="9 12" id="KW-0408">Iron</keyword>
<dbReference type="Proteomes" id="UP000235145">
    <property type="component" value="Unassembled WGS sequence"/>
</dbReference>
<keyword evidence="6 12" id="KW-0479">Metal-binding</keyword>
<dbReference type="InterPro" id="IPR002401">
    <property type="entry name" value="Cyt_P450_E_grp-I"/>
</dbReference>
<organism evidence="15 16">
    <name type="scientific">Lactuca sativa</name>
    <name type="common">Garden lettuce</name>
    <dbReference type="NCBI Taxonomy" id="4236"/>
    <lineage>
        <taxon>Eukaryota</taxon>
        <taxon>Viridiplantae</taxon>
        <taxon>Streptophyta</taxon>
        <taxon>Embryophyta</taxon>
        <taxon>Tracheophyta</taxon>
        <taxon>Spermatophyta</taxon>
        <taxon>Magnoliopsida</taxon>
        <taxon>eudicotyledons</taxon>
        <taxon>Gunneridae</taxon>
        <taxon>Pentapetalae</taxon>
        <taxon>asterids</taxon>
        <taxon>campanulids</taxon>
        <taxon>Asterales</taxon>
        <taxon>Asteraceae</taxon>
        <taxon>Cichorioideae</taxon>
        <taxon>Cichorieae</taxon>
        <taxon>Lactucinae</taxon>
        <taxon>Lactuca</taxon>
    </lineage>
</organism>
<evidence type="ECO:0000313" key="15">
    <source>
        <dbReference type="EMBL" id="KAJ0215484.1"/>
    </source>
</evidence>
<dbReference type="PANTHER" id="PTHR47955">
    <property type="entry name" value="CYTOCHROME P450 FAMILY 71 PROTEIN"/>
    <property type="match status" value="1"/>
</dbReference>
<evidence type="ECO:0000256" key="9">
    <source>
        <dbReference type="ARBA" id="ARBA00023004"/>
    </source>
</evidence>
<evidence type="ECO:0000256" key="12">
    <source>
        <dbReference type="PIRSR" id="PIRSR602401-1"/>
    </source>
</evidence>
<dbReference type="GO" id="GO:0005506">
    <property type="term" value="F:iron ion binding"/>
    <property type="evidence" value="ECO:0007669"/>
    <property type="project" value="InterPro"/>
</dbReference>
<evidence type="ECO:0000313" key="16">
    <source>
        <dbReference type="Proteomes" id="UP000235145"/>
    </source>
</evidence>
<dbReference type="PRINTS" id="PR00463">
    <property type="entry name" value="EP450I"/>
</dbReference>
<evidence type="ECO:0000256" key="4">
    <source>
        <dbReference type="ARBA" id="ARBA00022617"/>
    </source>
</evidence>
<dbReference type="Pfam" id="PF00067">
    <property type="entry name" value="p450"/>
    <property type="match status" value="1"/>
</dbReference>
<dbReference type="EMBL" id="NBSK02000003">
    <property type="protein sequence ID" value="KAJ0215484.1"/>
    <property type="molecule type" value="Genomic_DNA"/>
</dbReference>
<evidence type="ECO:0000256" key="1">
    <source>
        <dbReference type="ARBA" id="ARBA00001971"/>
    </source>
</evidence>
<evidence type="ECO:0000256" key="7">
    <source>
        <dbReference type="ARBA" id="ARBA00022989"/>
    </source>
</evidence>
<feature type="signal peptide" evidence="14">
    <location>
        <begin position="1"/>
        <end position="21"/>
    </location>
</feature>
<feature type="binding site" description="axial binding residue" evidence="12">
    <location>
        <position position="432"/>
    </location>
    <ligand>
        <name>heme</name>
        <dbReference type="ChEBI" id="CHEBI:30413"/>
    </ligand>
    <ligandPart>
        <name>Fe</name>
        <dbReference type="ChEBI" id="CHEBI:18248"/>
    </ligandPart>
</feature>
<keyword evidence="10 13" id="KW-0503">Monooxygenase</keyword>
<dbReference type="OrthoDB" id="2789670at2759"/>
<dbReference type="InterPro" id="IPR001128">
    <property type="entry name" value="Cyt_P450"/>
</dbReference>
<dbReference type="GO" id="GO:0051762">
    <property type="term" value="P:sesquiterpene biosynthetic process"/>
    <property type="evidence" value="ECO:0007669"/>
    <property type="project" value="UniProtKB-ARBA"/>
</dbReference>
<evidence type="ECO:0008006" key="17">
    <source>
        <dbReference type="Google" id="ProtNLM"/>
    </source>
</evidence>
<accession>A0A9R1XJW0</accession>
<dbReference type="PRINTS" id="PR00385">
    <property type="entry name" value="P450"/>
</dbReference>
<keyword evidence="8 13" id="KW-0560">Oxidoreductase</keyword>
<evidence type="ECO:0000256" key="2">
    <source>
        <dbReference type="ARBA" id="ARBA00004167"/>
    </source>
</evidence>
<dbReference type="Gene3D" id="1.10.630.10">
    <property type="entry name" value="Cytochrome P450"/>
    <property type="match status" value="1"/>
</dbReference>
<evidence type="ECO:0000256" key="13">
    <source>
        <dbReference type="RuleBase" id="RU000461"/>
    </source>
</evidence>